<dbReference type="AlphaFoldDB" id="A0A9D9EKJ3"/>
<comment type="similarity">
    <text evidence="1">Belongs to the ROK (NagC/XylR) family.</text>
</comment>
<dbReference type="SUPFAM" id="SSF53067">
    <property type="entry name" value="Actin-like ATPase domain"/>
    <property type="match status" value="1"/>
</dbReference>
<dbReference type="Pfam" id="PF13412">
    <property type="entry name" value="HTH_24"/>
    <property type="match status" value="1"/>
</dbReference>
<dbReference type="PANTHER" id="PTHR18964">
    <property type="entry name" value="ROK (REPRESSOR, ORF, KINASE) FAMILY"/>
    <property type="match status" value="1"/>
</dbReference>
<evidence type="ECO:0000256" key="1">
    <source>
        <dbReference type="ARBA" id="ARBA00006479"/>
    </source>
</evidence>
<reference evidence="2" key="1">
    <citation type="submission" date="2020-10" db="EMBL/GenBank/DDBJ databases">
        <authorList>
            <person name="Gilroy R."/>
        </authorList>
    </citation>
    <scope>NUCLEOTIDE SEQUENCE</scope>
    <source>
        <strain evidence="2">B3-4054</strain>
    </source>
</reference>
<proteinExistence type="inferred from homology"/>
<dbReference type="InterPro" id="IPR000600">
    <property type="entry name" value="ROK"/>
</dbReference>
<dbReference type="InterPro" id="IPR043129">
    <property type="entry name" value="ATPase_NBD"/>
</dbReference>
<evidence type="ECO:0000313" key="3">
    <source>
        <dbReference type="Proteomes" id="UP000823616"/>
    </source>
</evidence>
<dbReference type="EMBL" id="JADIMS010000006">
    <property type="protein sequence ID" value="MBO8449547.1"/>
    <property type="molecule type" value="Genomic_DNA"/>
</dbReference>
<dbReference type="Pfam" id="PF00480">
    <property type="entry name" value="ROK"/>
    <property type="match status" value="1"/>
</dbReference>
<dbReference type="Gene3D" id="1.10.10.10">
    <property type="entry name" value="Winged helix-like DNA-binding domain superfamily/Winged helix DNA-binding domain"/>
    <property type="match status" value="1"/>
</dbReference>
<accession>A0A9D9EKJ3</accession>
<organism evidence="2 3">
    <name type="scientific">Candidatus Avitreponema avistercoris</name>
    <dbReference type="NCBI Taxonomy" id="2840705"/>
    <lineage>
        <taxon>Bacteria</taxon>
        <taxon>Pseudomonadati</taxon>
        <taxon>Spirochaetota</taxon>
        <taxon>Spirochaetia</taxon>
        <taxon>Spirochaetales</taxon>
        <taxon>Candidatus Avitreponema</taxon>
    </lineage>
</organism>
<name>A0A9D9EKJ3_9SPIR</name>
<dbReference type="PANTHER" id="PTHR18964:SF149">
    <property type="entry name" value="BIFUNCTIONAL UDP-N-ACETYLGLUCOSAMINE 2-EPIMERASE_N-ACETYLMANNOSAMINE KINASE"/>
    <property type="match status" value="1"/>
</dbReference>
<dbReference type="Proteomes" id="UP000823616">
    <property type="component" value="Unassembled WGS sequence"/>
</dbReference>
<dbReference type="Gene3D" id="3.30.420.40">
    <property type="match status" value="2"/>
</dbReference>
<evidence type="ECO:0000313" key="2">
    <source>
        <dbReference type="EMBL" id="MBO8449547.1"/>
    </source>
</evidence>
<comment type="caution">
    <text evidence="2">The sequence shown here is derived from an EMBL/GenBank/DDBJ whole genome shotgun (WGS) entry which is preliminary data.</text>
</comment>
<protein>
    <submittedName>
        <fullName evidence="2">ROK family transcriptional regulator</fullName>
    </submittedName>
</protein>
<dbReference type="InterPro" id="IPR036390">
    <property type="entry name" value="WH_DNA-bd_sf"/>
</dbReference>
<dbReference type="SUPFAM" id="SSF46785">
    <property type="entry name" value="Winged helix' DNA-binding domain"/>
    <property type="match status" value="1"/>
</dbReference>
<sequence length="372" mass="41100">MATKLNLREFNKKNIYNLIYESDGISKADISRKLQLSLQTVCYNLTDLRAQGLVFDDGTFDSTGGRRAKVIRVVADARFSLGIDITKNHIGLVLIDLQCNILRSVRLLLEFRDTPAYFEKIGRIVDDFLTQSGVDRSKILGAGVSLPAIISADGKHITYLKIFSASDNIYEKLSAVIPFPVLLFNDANAGGMAEIRSRKAVQKIVYISLSNSVGGAVMYTKSLYRGDNQRSGEFGHITLKNGGEPCYCGKKGCADVYCNARRLSGITGGDLAEFFRRVQAGDKVCRREFSRYLHDLALLVHNLRMCFDCDIVLGGYVGSYMQDFIGELAALVSERDPFESGGRYVKCCSLKLESSAVGAALHFVDNFVKTII</sequence>
<gene>
    <name evidence="2" type="ORF">IAA96_00370</name>
</gene>
<dbReference type="InterPro" id="IPR036388">
    <property type="entry name" value="WH-like_DNA-bd_sf"/>
</dbReference>
<reference evidence="2" key="2">
    <citation type="journal article" date="2021" name="PeerJ">
        <title>Extensive microbial diversity within the chicken gut microbiome revealed by metagenomics and culture.</title>
        <authorList>
            <person name="Gilroy R."/>
            <person name="Ravi A."/>
            <person name="Getino M."/>
            <person name="Pursley I."/>
            <person name="Horton D.L."/>
            <person name="Alikhan N.F."/>
            <person name="Baker D."/>
            <person name="Gharbi K."/>
            <person name="Hall N."/>
            <person name="Watson M."/>
            <person name="Adriaenssens E.M."/>
            <person name="Foster-Nyarko E."/>
            <person name="Jarju S."/>
            <person name="Secka A."/>
            <person name="Antonio M."/>
            <person name="Oren A."/>
            <person name="Chaudhuri R.R."/>
            <person name="La Ragione R."/>
            <person name="Hildebrand F."/>
            <person name="Pallen M.J."/>
        </authorList>
    </citation>
    <scope>NUCLEOTIDE SEQUENCE</scope>
    <source>
        <strain evidence="2">B3-4054</strain>
    </source>
</reference>